<organism evidence="6 7">
    <name type="scientific">Stentor coeruleus</name>
    <dbReference type="NCBI Taxonomy" id="5963"/>
    <lineage>
        <taxon>Eukaryota</taxon>
        <taxon>Sar</taxon>
        <taxon>Alveolata</taxon>
        <taxon>Ciliophora</taxon>
        <taxon>Postciliodesmatophora</taxon>
        <taxon>Heterotrichea</taxon>
        <taxon>Heterotrichida</taxon>
        <taxon>Stentoridae</taxon>
        <taxon>Stentor</taxon>
    </lineage>
</organism>
<keyword evidence="4" id="KW-0539">Nucleus</keyword>
<evidence type="ECO:0000313" key="7">
    <source>
        <dbReference type="Proteomes" id="UP000187209"/>
    </source>
</evidence>
<gene>
    <name evidence="6" type="ORF">SteCoe_35435</name>
</gene>
<keyword evidence="2" id="KW-0805">Transcription regulation</keyword>
<accession>A0A1R2ASE7</accession>
<keyword evidence="7" id="KW-1185">Reference proteome</keyword>
<dbReference type="InterPro" id="IPR018866">
    <property type="entry name" value="Znf-4CXXC_R1"/>
</dbReference>
<evidence type="ECO:0000313" key="6">
    <source>
        <dbReference type="EMBL" id="OMJ67412.1"/>
    </source>
</evidence>
<reference evidence="6 7" key="1">
    <citation type="submission" date="2016-11" db="EMBL/GenBank/DDBJ databases">
        <title>The macronuclear genome of Stentor coeruleus: a giant cell with tiny introns.</title>
        <authorList>
            <person name="Slabodnick M."/>
            <person name="Ruby J.G."/>
            <person name="Reiff S.B."/>
            <person name="Swart E.C."/>
            <person name="Gosai S."/>
            <person name="Prabakaran S."/>
            <person name="Witkowska E."/>
            <person name="Larue G.E."/>
            <person name="Fisher S."/>
            <person name="Freeman R.M."/>
            <person name="Gunawardena J."/>
            <person name="Chu W."/>
            <person name="Stover N.A."/>
            <person name="Gregory B.D."/>
            <person name="Nowacki M."/>
            <person name="Derisi J."/>
            <person name="Roy S.W."/>
            <person name="Marshall W.F."/>
            <person name="Sood P."/>
        </authorList>
    </citation>
    <scope>NUCLEOTIDE SEQUENCE [LARGE SCALE GENOMIC DNA]</scope>
    <source>
        <strain evidence="6">WM001</strain>
    </source>
</reference>
<comment type="subcellular location">
    <subcellularLocation>
        <location evidence="1">Nucleus</location>
    </subcellularLocation>
</comment>
<dbReference type="AlphaFoldDB" id="A0A1R2ASE7"/>
<comment type="caution">
    <text evidence="6">The sequence shown here is derived from an EMBL/GenBank/DDBJ whole genome shotgun (WGS) entry which is preliminary data.</text>
</comment>
<dbReference type="GO" id="GO:0005634">
    <property type="term" value="C:nucleus"/>
    <property type="evidence" value="ECO:0007669"/>
    <property type="project" value="UniProtKB-SubCell"/>
</dbReference>
<protein>
    <recommendedName>
        <fullName evidence="5">Zinc-finger domain-containing protein</fullName>
    </recommendedName>
</protein>
<dbReference type="OrthoDB" id="10373711at2759"/>
<dbReference type="Pfam" id="PF10497">
    <property type="entry name" value="zf-4CXXC_R1"/>
    <property type="match status" value="1"/>
</dbReference>
<evidence type="ECO:0000256" key="3">
    <source>
        <dbReference type="ARBA" id="ARBA00023163"/>
    </source>
</evidence>
<feature type="domain" description="Zinc-finger" evidence="5">
    <location>
        <begin position="4"/>
        <end position="66"/>
    </location>
</feature>
<evidence type="ECO:0000259" key="5">
    <source>
        <dbReference type="Pfam" id="PF10497"/>
    </source>
</evidence>
<evidence type="ECO:0000256" key="4">
    <source>
        <dbReference type="ARBA" id="ARBA00023242"/>
    </source>
</evidence>
<sequence length="134" mass="15453">MGKCHHCGTARHLFGCFPPAGCDVKYCEHCLKAHYHEDIMSKINELATWVCPYKQNKCLCPACGVRNLKIYCADRNEDVIQSALDHNANLMIHLNSHRGNMARQDHELYLKVIYENLKKLAKLADYYKKEEKGN</sequence>
<dbReference type="Proteomes" id="UP000187209">
    <property type="component" value="Unassembled WGS sequence"/>
</dbReference>
<evidence type="ECO:0000256" key="1">
    <source>
        <dbReference type="ARBA" id="ARBA00004123"/>
    </source>
</evidence>
<proteinExistence type="predicted"/>
<evidence type="ECO:0000256" key="2">
    <source>
        <dbReference type="ARBA" id="ARBA00023015"/>
    </source>
</evidence>
<dbReference type="EMBL" id="MPUH01001503">
    <property type="protein sequence ID" value="OMJ67412.1"/>
    <property type="molecule type" value="Genomic_DNA"/>
</dbReference>
<keyword evidence="3" id="KW-0804">Transcription</keyword>
<name>A0A1R2ASE7_9CILI</name>